<dbReference type="PROSITE" id="PS00331">
    <property type="entry name" value="MALIC_ENZYMES"/>
    <property type="match status" value="1"/>
</dbReference>
<dbReference type="InterPro" id="IPR015884">
    <property type="entry name" value="Malic_enzyme_CS"/>
</dbReference>
<comment type="similarity">
    <text evidence="3">Belongs to the malic enzymes family.</text>
</comment>
<dbReference type="SMART" id="SM01274">
    <property type="entry name" value="malic"/>
    <property type="match status" value="1"/>
</dbReference>
<dbReference type="EMBL" id="JAOSID010000003">
    <property type="protein sequence ID" value="MDO8168089.1"/>
    <property type="molecule type" value="Genomic_DNA"/>
</dbReference>
<gene>
    <name evidence="8" type="ORF">OC680_01155</name>
</gene>
<proteinExistence type="inferred from homology"/>
<dbReference type="SUPFAM" id="SSF51735">
    <property type="entry name" value="NAD(P)-binding Rossmann-fold domains"/>
    <property type="match status" value="1"/>
</dbReference>
<dbReference type="Gene3D" id="3.40.50.10380">
    <property type="entry name" value="Malic enzyme, N-terminal domain"/>
    <property type="match status" value="1"/>
</dbReference>
<dbReference type="Pfam" id="PF00390">
    <property type="entry name" value="malic"/>
    <property type="match status" value="1"/>
</dbReference>
<dbReference type="RefSeq" id="WP_304515295.1">
    <property type="nucleotide sequence ID" value="NZ_JAOSID010000003.1"/>
</dbReference>
<evidence type="ECO:0000256" key="1">
    <source>
        <dbReference type="ARBA" id="ARBA00001936"/>
    </source>
</evidence>
<evidence type="ECO:0000259" key="7">
    <source>
        <dbReference type="SMART" id="SM01274"/>
    </source>
</evidence>
<feature type="domain" description="Malic enzyme NAD-binding" evidence="6">
    <location>
        <begin position="160"/>
        <end position="383"/>
    </location>
</feature>
<dbReference type="InterPro" id="IPR037062">
    <property type="entry name" value="Malic_N_dom_sf"/>
</dbReference>
<comment type="cofactor">
    <cofactor evidence="1">
        <name>Mn(2+)</name>
        <dbReference type="ChEBI" id="CHEBI:29035"/>
    </cofactor>
</comment>
<dbReference type="InterPro" id="IPR001891">
    <property type="entry name" value="Malic_OxRdtase"/>
</dbReference>
<protein>
    <submittedName>
        <fullName evidence="8">NADP-dependent malic enzyme</fullName>
    </submittedName>
</protein>
<dbReference type="InterPro" id="IPR036291">
    <property type="entry name" value="NAD(P)-bd_dom_sf"/>
</dbReference>
<evidence type="ECO:0000313" key="8">
    <source>
        <dbReference type="EMBL" id="MDO8168089.1"/>
    </source>
</evidence>
<reference evidence="8 9" key="1">
    <citation type="journal article" date="2023" name="Int. J. Syst. Evol. Microbiol.">
        <title>The observation of taxonomic boundaries for the 16SrII and 16SrXXV phytoplasmas using genome-based delimitation.</title>
        <authorList>
            <person name="Rodrigues Jardim B."/>
            <person name="Tran-Nguyen L.T.T."/>
            <person name="Gambley C."/>
            <person name="Al-Sadi A.M."/>
            <person name="Al-Subhi A.M."/>
            <person name="Foissac X."/>
            <person name="Salar P."/>
            <person name="Cai H."/>
            <person name="Yang J.Y."/>
            <person name="Davis R."/>
            <person name="Jones L."/>
            <person name="Rodoni B."/>
            <person name="Constable F.E."/>
        </authorList>
    </citation>
    <scope>NUCLEOTIDE SEQUENCE [LARGE SCALE GENOMIC DNA]</scope>
    <source>
        <strain evidence="8">BAWM-155c</strain>
    </source>
</reference>
<dbReference type="InterPro" id="IPR051674">
    <property type="entry name" value="Malate_Decarboxylase"/>
</dbReference>
<name>A0ABT9DDH4_9MOLU</name>
<dbReference type="InterPro" id="IPR046346">
    <property type="entry name" value="Aminoacid_DH-like_N_sf"/>
</dbReference>
<dbReference type="Pfam" id="PF03949">
    <property type="entry name" value="Malic_M"/>
    <property type="match status" value="1"/>
</dbReference>
<dbReference type="Proteomes" id="UP001172036">
    <property type="component" value="Unassembled WGS sequence"/>
</dbReference>
<dbReference type="InterPro" id="IPR045213">
    <property type="entry name" value="Malic_NAD-bd_bact_type"/>
</dbReference>
<evidence type="ECO:0000256" key="3">
    <source>
        <dbReference type="ARBA" id="ARBA00008785"/>
    </source>
</evidence>
<accession>A0ABT9DDH4</accession>
<keyword evidence="5" id="KW-0560">Oxidoreductase</keyword>
<comment type="caution">
    <text evidence="8">The sequence shown here is derived from an EMBL/GenBank/DDBJ whole genome shotgun (WGS) entry which is preliminary data.</text>
</comment>
<organism evidence="8 9">
    <name type="scientific">Candidatus Phytoplasma melaleucae</name>
    <dbReference type="NCBI Taxonomy" id="2982630"/>
    <lineage>
        <taxon>Bacteria</taxon>
        <taxon>Bacillati</taxon>
        <taxon>Mycoplasmatota</taxon>
        <taxon>Mollicutes</taxon>
        <taxon>Acholeplasmatales</taxon>
        <taxon>Acholeplasmataceae</taxon>
        <taxon>Candidatus Phytoplasma</taxon>
    </lineage>
</organism>
<dbReference type="InterPro" id="IPR012301">
    <property type="entry name" value="Malic_N_dom"/>
</dbReference>
<evidence type="ECO:0000259" key="6">
    <source>
        <dbReference type="SMART" id="SM00919"/>
    </source>
</evidence>
<comment type="cofactor">
    <cofactor evidence="2">
        <name>Mg(2+)</name>
        <dbReference type="ChEBI" id="CHEBI:18420"/>
    </cofactor>
</comment>
<evidence type="ECO:0000256" key="4">
    <source>
        <dbReference type="ARBA" id="ARBA00022723"/>
    </source>
</evidence>
<dbReference type="SUPFAM" id="SSF53223">
    <property type="entry name" value="Aminoacid dehydrogenase-like, N-terminal domain"/>
    <property type="match status" value="1"/>
</dbReference>
<dbReference type="PIRSF" id="PIRSF000106">
    <property type="entry name" value="ME"/>
    <property type="match status" value="1"/>
</dbReference>
<keyword evidence="9" id="KW-1185">Reference proteome</keyword>
<evidence type="ECO:0000256" key="2">
    <source>
        <dbReference type="ARBA" id="ARBA00001946"/>
    </source>
</evidence>
<keyword evidence="4" id="KW-0479">Metal-binding</keyword>
<evidence type="ECO:0000256" key="5">
    <source>
        <dbReference type="ARBA" id="ARBA00023002"/>
    </source>
</evidence>
<evidence type="ECO:0000313" key="9">
    <source>
        <dbReference type="Proteomes" id="UP001172036"/>
    </source>
</evidence>
<dbReference type="InterPro" id="IPR012302">
    <property type="entry name" value="Malic_NAD-bd"/>
</dbReference>
<sequence length="392" mass="42292">MDIYQESLLLHEQNKGKIIIKPKIKLNNFQDLSLAYTPGVAAPCQQIHKNPDDVYKYTIKSNTVAVITNGTAVLGLGDIGVKAALPVMEGKAVLFKQFADINAFPICIDSKNPQEFVDIVSKISSVFGAINLEDIKAPECFEIEQQLKTKLDIPVFHDDQHGTAIVVAAGLINALKVVNKQMENIEVLVIGSGAAGTAIVKMLLLLKVKNIVVYDKKGVIHKEQNWLNLEQKEISLNTNLSNETGTLSDIIQKKDVVIGVAAANLLTSHMISTMNPDAIVFALANPVPEIMPEEAYKGGAKIIATGRSDFPNQINNVLAFPGLFRGILNSCATTVNLTMQLAAVYALANIIPPHELNTNNIIPAIFNQKVVSCVAQAVAAAALQTGVVRKSI</sequence>
<dbReference type="PANTHER" id="PTHR43237">
    <property type="entry name" value="NADP-DEPENDENT MALIC ENZYME"/>
    <property type="match status" value="1"/>
</dbReference>
<dbReference type="CDD" id="cd05311">
    <property type="entry name" value="NAD_bind_2_malic_enz"/>
    <property type="match status" value="1"/>
</dbReference>
<dbReference type="SMART" id="SM00919">
    <property type="entry name" value="Malic_M"/>
    <property type="match status" value="1"/>
</dbReference>
<feature type="domain" description="Malic enzyme N-terminal" evidence="7">
    <location>
        <begin position="15"/>
        <end position="148"/>
    </location>
</feature>
<dbReference type="PANTHER" id="PTHR43237:SF4">
    <property type="entry name" value="NADP-DEPENDENT MALIC ENZYME"/>
    <property type="match status" value="1"/>
</dbReference>
<dbReference type="Gene3D" id="3.40.50.720">
    <property type="entry name" value="NAD(P)-binding Rossmann-like Domain"/>
    <property type="match status" value="1"/>
</dbReference>